<evidence type="ECO:0000256" key="1">
    <source>
        <dbReference type="SAM" id="SignalP"/>
    </source>
</evidence>
<feature type="domain" description="Oxidoreductase molybdopterin-binding" evidence="2">
    <location>
        <begin position="62"/>
        <end position="146"/>
    </location>
</feature>
<dbReference type="Proteomes" id="UP000586067">
    <property type="component" value="Unassembled WGS sequence"/>
</dbReference>
<accession>A0A847RAD8</accession>
<evidence type="ECO:0000313" key="3">
    <source>
        <dbReference type="EMBL" id="NLQ17200.1"/>
    </source>
</evidence>
<evidence type="ECO:0000313" key="4">
    <source>
        <dbReference type="Proteomes" id="UP000586067"/>
    </source>
</evidence>
<sequence length="176" mass="19530">MRLSFVVAAVLLCGTLLCGTLRAVASEALPSPSGRVLLTVSGAIQQTNAGEEAHFDMAMLQALPQHTVTTHNPWAKGLHTYRGFSAVDLLARLESQGTRLQVTALNQYMTEIPLEDFTEQGAIFATHQDGKPMSLRNLGPIMVIYPFDQHEELKSEVFYGRSIWQIYRIKSVILKE</sequence>
<dbReference type="AlphaFoldDB" id="A0A847RAD8"/>
<feature type="signal peptide" evidence="1">
    <location>
        <begin position="1"/>
        <end position="25"/>
    </location>
</feature>
<dbReference type="EMBL" id="JABAEK010000004">
    <property type="protein sequence ID" value="NLQ17200.1"/>
    <property type="molecule type" value="Genomic_DNA"/>
</dbReference>
<gene>
    <name evidence="3" type="ORF">HGG82_06115</name>
</gene>
<keyword evidence="4" id="KW-1185">Reference proteome</keyword>
<dbReference type="InterPro" id="IPR036374">
    <property type="entry name" value="OxRdtase_Mopterin-bd_sf"/>
</dbReference>
<dbReference type="SUPFAM" id="SSF56524">
    <property type="entry name" value="Oxidoreductase molybdopterin-binding domain"/>
    <property type="match status" value="1"/>
</dbReference>
<dbReference type="Gene3D" id="3.90.420.10">
    <property type="entry name" value="Oxidoreductase, molybdopterin-binding domain"/>
    <property type="match status" value="1"/>
</dbReference>
<dbReference type="RefSeq" id="WP_168823818.1">
    <property type="nucleotide sequence ID" value="NZ_CP073013.1"/>
</dbReference>
<dbReference type="InterPro" id="IPR000572">
    <property type="entry name" value="OxRdtase_Mopterin-bd_dom"/>
</dbReference>
<feature type="chain" id="PRO_5032738497" description="Oxidoreductase molybdopterin-binding domain-containing protein" evidence="1">
    <location>
        <begin position="26"/>
        <end position="176"/>
    </location>
</feature>
<comment type="caution">
    <text evidence="3">The sequence shown here is derived from an EMBL/GenBank/DDBJ whole genome shotgun (WGS) entry which is preliminary data.</text>
</comment>
<organism evidence="3 4">
    <name type="scientific">Marinomonas profundi</name>
    <dbReference type="NCBI Taxonomy" id="2726122"/>
    <lineage>
        <taxon>Bacteria</taxon>
        <taxon>Pseudomonadati</taxon>
        <taxon>Pseudomonadota</taxon>
        <taxon>Gammaproteobacteria</taxon>
        <taxon>Oceanospirillales</taxon>
        <taxon>Oceanospirillaceae</taxon>
        <taxon>Marinomonas</taxon>
    </lineage>
</organism>
<dbReference type="Pfam" id="PF00174">
    <property type="entry name" value="Oxidored_molyb"/>
    <property type="match status" value="1"/>
</dbReference>
<keyword evidence="1" id="KW-0732">Signal</keyword>
<name>A0A847RAD8_9GAMM</name>
<reference evidence="3 4" key="1">
    <citation type="submission" date="2020-04" db="EMBL/GenBank/DDBJ databases">
        <title>Marinomonas sp. M1K-6 isolated from the deep seawater of the Mariana Trench.</title>
        <authorList>
            <person name="Li Y."/>
        </authorList>
    </citation>
    <scope>NUCLEOTIDE SEQUENCE [LARGE SCALE GENOMIC DNA]</scope>
    <source>
        <strain evidence="3 4">M1K-6</strain>
    </source>
</reference>
<evidence type="ECO:0000259" key="2">
    <source>
        <dbReference type="Pfam" id="PF00174"/>
    </source>
</evidence>
<proteinExistence type="predicted"/>
<protein>
    <recommendedName>
        <fullName evidence="2">Oxidoreductase molybdopterin-binding domain-containing protein</fullName>
    </recommendedName>
</protein>